<evidence type="ECO:0000313" key="2">
    <source>
        <dbReference type="Proteomes" id="UP001066276"/>
    </source>
</evidence>
<name>A0AAV7L9L3_PLEWA</name>
<dbReference type="Proteomes" id="UP001066276">
    <property type="component" value="Chromosome 11"/>
</dbReference>
<comment type="caution">
    <text evidence="1">The sequence shown here is derived from an EMBL/GenBank/DDBJ whole genome shotgun (WGS) entry which is preliminary data.</text>
</comment>
<dbReference type="EMBL" id="JANPWB010000015">
    <property type="protein sequence ID" value="KAJ1087682.1"/>
    <property type="molecule type" value="Genomic_DNA"/>
</dbReference>
<organism evidence="1 2">
    <name type="scientific">Pleurodeles waltl</name>
    <name type="common">Iberian ribbed newt</name>
    <dbReference type="NCBI Taxonomy" id="8319"/>
    <lineage>
        <taxon>Eukaryota</taxon>
        <taxon>Metazoa</taxon>
        <taxon>Chordata</taxon>
        <taxon>Craniata</taxon>
        <taxon>Vertebrata</taxon>
        <taxon>Euteleostomi</taxon>
        <taxon>Amphibia</taxon>
        <taxon>Batrachia</taxon>
        <taxon>Caudata</taxon>
        <taxon>Salamandroidea</taxon>
        <taxon>Salamandridae</taxon>
        <taxon>Pleurodelinae</taxon>
        <taxon>Pleurodeles</taxon>
    </lineage>
</organism>
<dbReference type="AlphaFoldDB" id="A0AAV7L9L3"/>
<protein>
    <submittedName>
        <fullName evidence="1">Uncharacterized protein</fullName>
    </submittedName>
</protein>
<reference evidence="1" key="1">
    <citation type="journal article" date="2022" name="bioRxiv">
        <title>Sequencing and chromosome-scale assembly of the giantPleurodeles waltlgenome.</title>
        <authorList>
            <person name="Brown T."/>
            <person name="Elewa A."/>
            <person name="Iarovenko S."/>
            <person name="Subramanian E."/>
            <person name="Araus A.J."/>
            <person name="Petzold A."/>
            <person name="Susuki M."/>
            <person name="Suzuki K.-i.T."/>
            <person name="Hayashi T."/>
            <person name="Toyoda A."/>
            <person name="Oliveira C."/>
            <person name="Osipova E."/>
            <person name="Leigh N.D."/>
            <person name="Simon A."/>
            <person name="Yun M.H."/>
        </authorList>
    </citation>
    <scope>NUCLEOTIDE SEQUENCE</scope>
    <source>
        <strain evidence="1">20211129_DDA</strain>
        <tissue evidence="1">Liver</tissue>
    </source>
</reference>
<gene>
    <name evidence="1" type="ORF">NDU88_000848</name>
</gene>
<proteinExistence type="predicted"/>
<keyword evidence="2" id="KW-1185">Reference proteome</keyword>
<sequence length="72" mass="7689">ALTLEQGCLQLLQHHMPHDASCAHALADAGVGSPLTVELDLVAEGHHHLPLLQTLVTVTQYYSGVWCSGGYL</sequence>
<evidence type="ECO:0000313" key="1">
    <source>
        <dbReference type="EMBL" id="KAJ1087682.1"/>
    </source>
</evidence>
<accession>A0AAV7L9L3</accession>
<feature type="non-terminal residue" evidence="1">
    <location>
        <position position="1"/>
    </location>
</feature>